<dbReference type="STRING" id="525904.Tter_1722"/>
<evidence type="ECO:0000256" key="4">
    <source>
        <dbReference type="ARBA" id="ARBA00023136"/>
    </source>
</evidence>
<keyword evidence="8" id="KW-1185">Reference proteome</keyword>
<dbReference type="Pfam" id="PF00528">
    <property type="entry name" value="BPD_transp_1"/>
    <property type="match status" value="1"/>
</dbReference>
<feature type="transmembrane region" description="Helical" evidence="5">
    <location>
        <begin position="25"/>
        <end position="52"/>
    </location>
</feature>
<name>D1CCW3_THET1</name>
<organism evidence="7 8">
    <name type="scientific">Thermobaculum terrenum (strain ATCC BAA-798 / CCMEE 7001 / YNP1)</name>
    <dbReference type="NCBI Taxonomy" id="525904"/>
    <lineage>
        <taxon>Bacteria</taxon>
        <taxon>Bacillati</taxon>
        <taxon>Chloroflexota</taxon>
        <taxon>Chloroflexia</taxon>
        <taxon>Candidatus Thermobaculales</taxon>
        <taxon>Candidatus Thermobaculaceae</taxon>
        <taxon>Thermobaculum</taxon>
    </lineage>
</organism>
<dbReference type="Gene3D" id="1.10.3720.10">
    <property type="entry name" value="MetI-like"/>
    <property type="match status" value="1"/>
</dbReference>
<dbReference type="PROSITE" id="PS50928">
    <property type="entry name" value="ABC_TM1"/>
    <property type="match status" value="1"/>
</dbReference>
<dbReference type="PANTHER" id="PTHR43632">
    <property type="entry name" value="PERMEASE COMPONENT OF TUNGSTATE ABC TRANSPORTER"/>
    <property type="match status" value="1"/>
</dbReference>
<feature type="transmembrane region" description="Helical" evidence="5">
    <location>
        <begin position="64"/>
        <end position="85"/>
    </location>
</feature>
<proteinExistence type="inferred from homology"/>
<dbReference type="eggNOG" id="COG4662">
    <property type="taxonomic scope" value="Bacteria"/>
</dbReference>
<accession>D1CCW3</accession>
<evidence type="ECO:0000259" key="6">
    <source>
        <dbReference type="PROSITE" id="PS50928"/>
    </source>
</evidence>
<evidence type="ECO:0000256" key="5">
    <source>
        <dbReference type="RuleBase" id="RU363032"/>
    </source>
</evidence>
<dbReference type="AlphaFoldDB" id="D1CCW3"/>
<evidence type="ECO:0000256" key="3">
    <source>
        <dbReference type="ARBA" id="ARBA00022989"/>
    </source>
</evidence>
<dbReference type="InterPro" id="IPR035906">
    <property type="entry name" value="MetI-like_sf"/>
</dbReference>
<dbReference type="EMBL" id="CP001825">
    <property type="protein sequence ID" value="ACZ42628.1"/>
    <property type="molecule type" value="Genomic_DNA"/>
</dbReference>
<feature type="domain" description="ABC transmembrane type-1" evidence="6">
    <location>
        <begin position="26"/>
        <end position="222"/>
    </location>
</feature>
<keyword evidence="4 5" id="KW-0472">Membrane</keyword>
<protein>
    <submittedName>
        <fullName evidence="7">Binding-protein-dependent transport systems inner membrane component</fullName>
    </submittedName>
</protein>
<dbReference type="InterPro" id="IPR000515">
    <property type="entry name" value="MetI-like"/>
</dbReference>
<dbReference type="NCBIfam" id="NF038017">
    <property type="entry name" value="ABC_perm1"/>
    <property type="match status" value="1"/>
</dbReference>
<keyword evidence="2 5" id="KW-0812">Transmembrane</keyword>
<evidence type="ECO:0000256" key="1">
    <source>
        <dbReference type="ARBA" id="ARBA00004141"/>
    </source>
</evidence>
<dbReference type="HOGENOM" id="CLU_016047_14_2_0"/>
<dbReference type="KEGG" id="ttr:Tter_1722"/>
<evidence type="ECO:0000313" key="7">
    <source>
        <dbReference type="EMBL" id="ACZ42628.1"/>
    </source>
</evidence>
<dbReference type="Proteomes" id="UP000000323">
    <property type="component" value="Chromosome 1"/>
</dbReference>
<dbReference type="PANTHER" id="PTHR43632:SF1">
    <property type="entry name" value="PERMEASE COMPONENT OF TUNGSTATE ABC TRANSPORTER"/>
    <property type="match status" value="1"/>
</dbReference>
<reference evidence="8" key="1">
    <citation type="journal article" date="2010" name="Stand. Genomic Sci.">
        <title>Complete genome sequence of 'Thermobaculum terrenum' type strain (YNP1).</title>
        <authorList>
            <person name="Kiss H."/>
            <person name="Cleland D."/>
            <person name="Lapidus A."/>
            <person name="Lucas S."/>
            <person name="Glavina Del Rio T."/>
            <person name="Nolan M."/>
            <person name="Tice H."/>
            <person name="Han C."/>
            <person name="Goodwin L."/>
            <person name="Pitluck S."/>
            <person name="Liolios K."/>
            <person name="Ivanova N."/>
            <person name="Mavromatis K."/>
            <person name="Ovchinnikova G."/>
            <person name="Pati A."/>
            <person name="Chen A."/>
            <person name="Palaniappan K."/>
            <person name="Land M."/>
            <person name="Hauser L."/>
            <person name="Chang Y."/>
            <person name="Jeffries C."/>
            <person name="Lu M."/>
            <person name="Brettin T."/>
            <person name="Detter J."/>
            <person name="Goker M."/>
            <person name="Tindall B."/>
            <person name="Beck B."/>
            <person name="McDermott T."/>
            <person name="Woyke T."/>
            <person name="Bristow J."/>
            <person name="Eisen J."/>
            <person name="Markowitz V."/>
            <person name="Hugenholtz P."/>
            <person name="Kyrpides N."/>
            <person name="Klenk H."/>
            <person name="Cheng J."/>
        </authorList>
    </citation>
    <scope>NUCLEOTIDE SEQUENCE [LARGE SCALE GENOMIC DNA]</scope>
    <source>
        <strain evidence="8">ATCC BAA-798 / YNP1</strain>
    </source>
</reference>
<evidence type="ECO:0000256" key="2">
    <source>
        <dbReference type="ARBA" id="ARBA00022692"/>
    </source>
</evidence>
<dbReference type="GO" id="GO:0055085">
    <property type="term" value="P:transmembrane transport"/>
    <property type="evidence" value="ECO:0007669"/>
    <property type="project" value="InterPro"/>
</dbReference>
<dbReference type="OrthoDB" id="9781724at2"/>
<evidence type="ECO:0000313" key="8">
    <source>
        <dbReference type="Proteomes" id="UP000000323"/>
    </source>
</evidence>
<comment type="subcellular location">
    <subcellularLocation>
        <location evidence="5">Cell membrane</location>
        <topology evidence="5">Multi-pass membrane protein</topology>
    </subcellularLocation>
    <subcellularLocation>
        <location evidence="1">Membrane</location>
        <topology evidence="1">Multi-pass membrane protein</topology>
    </subcellularLocation>
</comment>
<dbReference type="InterPro" id="IPR049783">
    <property type="entry name" value="ABC_perm_TupB-like"/>
</dbReference>
<keyword evidence="3 5" id="KW-1133">Transmembrane helix</keyword>
<dbReference type="RefSeq" id="WP_012875662.1">
    <property type="nucleotide sequence ID" value="NC_013525.1"/>
</dbReference>
<dbReference type="GO" id="GO:0005886">
    <property type="term" value="C:plasma membrane"/>
    <property type="evidence" value="ECO:0007669"/>
    <property type="project" value="UniProtKB-SubCell"/>
</dbReference>
<sequence length="239" mass="25473">MHLILEGFINALQLIFTFDRLTYEIALLSLVVSGIATLAAAITGIPLGIALASRDLPFKRLLEAAINTSMGLPPILVGLVIALLLWRSGPLGDLGLIYTPAAMIVAQFLVVVPITTNLTRSAILSSNYELIEAMRTDGASELRISYELVRLLRQQIVVAVAAGFGRAIAEVGASLIVGGNILHYTRVLTTAIALEVNRGNFDRAIALGIILLLISLLVNLLLLALGNRSIPFPSRLSAS</sequence>
<comment type="similarity">
    <text evidence="5">Belongs to the binding-protein-dependent transport system permease family.</text>
</comment>
<dbReference type="SUPFAM" id="SSF161098">
    <property type="entry name" value="MetI-like"/>
    <property type="match status" value="1"/>
</dbReference>
<gene>
    <name evidence="7" type="ordered locus">Tter_1722</name>
</gene>
<feature type="transmembrane region" description="Helical" evidence="5">
    <location>
        <begin position="204"/>
        <end position="225"/>
    </location>
</feature>
<feature type="transmembrane region" description="Helical" evidence="5">
    <location>
        <begin position="156"/>
        <end position="184"/>
    </location>
</feature>
<dbReference type="CDD" id="cd06261">
    <property type="entry name" value="TM_PBP2"/>
    <property type="match status" value="1"/>
</dbReference>
<keyword evidence="5" id="KW-0813">Transport</keyword>
<feature type="transmembrane region" description="Helical" evidence="5">
    <location>
        <begin position="97"/>
        <end position="118"/>
    </location>
</feature>